<feature type="chain" id="PRO_5036835379" evidence="4">
    <location>
        <begin position="23"/>
        <end position="437"/>
    </location>
</feature>
<reference evidence="5 6" key="1">
    <citation type="journal article" date="2014" name="Int. J. Syst. Evol. Microbiol.">
        <title>Complete genome sequence of Corynebacterium casei LMG S-19264T (=DSM 44701T), isolated from a smear-ripened cheese.</title>
        <authorList>
            <consortium name="US DOE Joint Genome Institute (JGI-PGF)"/>
            <person name="Walter F."/>
            <person name="Albersmeier A."/>
            <person name="Kalinowski J."/>
            <person name="Ruckert C."/>
        </authorList>
    </citation>
    <scope>NUCLEOTIDE SEQUENCE [LARGE SCALE GENOMIC DNA]</scope>
    <source>
        <strain evidence="5 6">CGMCC 1.7286</strain>
    </source>
</reference>
<dbReference type="GO" id="GO:0016020">
    <property type="term" value="C:membrane"/>
    <property type="evidence" value="ECO:0007669"/>
    <property type="project" value="InterPro"/>
</dbReference>
<evidence type="ECO:0000256" key="4">
    <source>
        <dbReference type="SAM" id="SignalP"/>
    </source>
</evidence>
<evidence type="ECO:0000313" key="6">
    <source>
        <dbReference type="Proteomes" id="UP000599578"/>
    </source>
</evidence>
<evidence type="ECO:0000313" key="5">
    <source>
        <dbReference type="EMBL" id="GGO79291.1"/>
    </source>
</evidence>
<dbReference type="Pfam" id="PF03573">
    <property type="entry name" value="OprD"/>
    <property type="match status" value="1"/>
</dbReference>
<comment type="similarity">
    <text evidence="1">Belongs to the outer membrane porin (Opr) (TC 1.B.25) family.</text>
</comment>
<dbReference type="Proteomes" id="UP000599578">
    <property type="component" value="Unassembled WGS sequence"/>
</dbReference>
<dbReference type="GO" id="GO:0015288">
    <property type="term" value="F:porin activity"/>
    <property type="evidence" value="ECO:0007669"/>
    <property type="project" value="TreeGrafter"/>
</dbReference>
<dbReference type="InterPro" id="IPR023614">
    <property type="entry name" value="Porin_dom_sf"/>
</dbReference>
<evidence type="ECO:0000256" key="3">
    <source>
        <dbReference type="ARBA" id="ARBA00022729"/>
    </source>
</evidence>
<keyword evidence="2" id="KW-0813">Transport</keyword>
<sequence length="437" mass="48940">MKKTLLGLALGGMLPLAPFATASTLIDGDQLRLTYKNYYWNESRDDSTGRYHGPARDEWVHAAIVDYSTGYMADWLKLDYGFALAGPLYIASDVENVTNLPANRDDVSDPNGIASTQTAYLSTRFGDDDLSFNAGAGKKRRSELLYNDSNSRILPSTTVGYDLDLNVRGLRFYYSEFDKHSPRNENTWGESLKTFTGEKIDAVRYYGARYKTGGLQLDLTELEAKDYLKERYAKGAYDLTLDGGNRLGFSLIWGDQRDAGDLFESGGLGGYAPAGDLDVQFYDAGIRYGFDGITLGLNYLVTRDGDFNRVLFTSDHGTWETSGNSWTRFGLEDEQVWTASLGVDFGQYGVPGLNWDLKVMHSSDARGYDNFSRDEYSSLLRYGFQNQLKGLSLIWYSMVNRGTGEVDGVDRTVDVIGPTQLERKNANRFYLVYSKAF</sequence>
<keyword evidence="3 4" id="KW-0732">Signal</keyword>
<proteinExistence type="inferred from homology"/>
<evidence type="ECO:0000256" key="2">
    <source>
        <dbReference type="ARBA" id="ARBA00022448"/>
    </source>
</evidence>
<dbReference type="PANTHER" id="PTHR34596:SF2">
    <property type="entry name" value="CHITOPORIN"/>
    <property type="match status" value="1"/>
</dbReference>
<gene>
    <name evidence="5" type="primary">oprD</name>
    <name evidence="5" type="ORF">GCM10011348_13210</name>
</gene>
<feature type="signal peptide" evidence="4">
    <location>
        <begin position="1"/>
        <end position="22"/>
    </location>
</feature>
<dbReference type="AlphaFoldDB" id="A0A917ZA02"/>
<dbReference type="PANTHER" id="PTHR34596">
    <property type="entry name" value="CHITOPORIN"/>
    <property type="match status" value="1"/>
</dbReference>
<evidence type="ECO:0000256" key="1">
    <source>
        <dbReference type="ARBA" id="ARBA00009075"/>
    </source>
</evidence>
<dbReference type="InterPro" id="IPR005318">
    <property type="entry name" value="OM_porin_bac"/>
</dbReference>
<accession>A0A917ZA02</accession>
<dbReference type="EMBL" id="BMLT01000003">
    <property type="protein sequence ID" value="GGO79291.1"/>
    <property type="molecule type" value="Genomic_DNA"/>
</dbReference>
<keyword evidence="6" id="KW-1185">Reference proteome</keyword>
<dbReference type="RefSeq" id="WP_188859688.1">
    <property type="nucleotide sequence ID" value="NZ_BMLT01000003.1"/>
</dbReference>
<name>A0A917ZA02_9GAMM</name>
<dbReference type="Gene3D" id="2.40.160.10">
    <property type="entry name" value="Porin"/>
    <property type="match status" value="1"/>
</dbReference>
<protein>
    <submittedName>
        <fullName evidence="5">Porin D</fullName>
    </submittedName>
</protein>
<comment type="caution">
    <text evidence="5">The sequence shown here is derived from an EMBL/GenBank/DDBJ whole genome shotgun (WGS) entry which is preliminary data.</text>
</comment>
<organism evidence="5 6">
    <name type="scientific">Marinobacterium nitratireducens</name>
    <dbReference type="NCBI Taxonomy" id="518897"/>
    <lineage>
        <taxon>Bacteria</taxon>
        <taxon>Pseudomonadati</taxon>
        <taxon>Pseudomonadota</taxon>
        <taxon>Gammaproteobacteria</taxon>
        <taxon>Oceanospirillales</taxon>
        <taxon>Oceanospirillaceae</taxon>
        <taxon>Marinobacterium</taxon>
    </lineage>
</organism>